<dbReference type="PANTHER" id="PTHR43013:SF1">
    <property type="entry name" value="GLUTAMYL-TRNA REDUCTASE"/>
    <property type="match status" value="1"/>
</dbReference>
<evidence type="ECO:0000256" key="14">
    <source>
        <dbReference type="RuleBase" id="RU000584"/>
    </source>
</evidence>
<dbReference type="InterPro" id="IPR036343">
    <property type="entry name" value="GluRdtase_N_sf"/>
</dbReference>
<dbReference type="InterPro" id="IPR036291">
    <property type="entry name" value="NAD(P)-bd_dom_sf"/>
</dbReference>
<feature type="domain" description="Tetrapyrrole biosynthesis glutamyl-tRNA reductase dimerisation" evidence="15">
    <location>
        <begin position="388"/>
        <end position="477"/>
    </location>
</feature>
<dbReference type="GO" id="GO:0019353">
    <property type="term" value="P:protoporphyrinogen IX biosynthetic process from glutamate"/>
    <property type="evidence" value="ECO:0007669"/>
    <property type="project" value="TreeGrafter"/>
</dbReference>
<dbReference type="Gene3D" id="3.30.460.30">
    <property type="entry name" value="Glutamyl-tRNA reductase, N-terminal domain"/>
    <property type="match status" value="1"/>
</dbReference>
<dbReference type="NCBIfam" id="TIGR01035">
    <property type="entry name" value="hemA"/>
    <property type="match status" value="1"/>
</dbReference>
<dbReference type="Pfam" id="PF00745">
    <property type="entry name" value="GlutR_dimer"/>
    <property type="match status" value="1"/>
</dbReference>
<keyword evidence="6 9" id="KW-0627">Porphyrin biosynthesis</keyword>
<proteinExistence type="inferred from homology"/>
<comment type="miscellaneous">
    <text evidence="9">During catalysis, the active site Cys acts as a nucleophile attacking the alpha-carbonyl group of tRNA-bound glutamate with the formation of a thioester intermediate between enzyme and glutamate, and the concomitant release of tRNA(Glu). The thioester intermediate is finally reduced by direct hydride transfer from NADPH, to form the product GSA.</text>
</comment>
<dbReference type="FunFam" id="3.40.50.720:FF:000031">
    <property type="entry name" value="Glutamyl-tRNA reductase"/>
    <property type="match status" value="1"/>
</dbReference>
<comment type="domain">
    <text evidence="9">Possesses an unusual extended V-shaped dimeric structure with each monomer consisting of three distinct domains arranged along a curved 'spinal' alpha-helix. The N-terminal catalytic domain specifically recognizes the glutamate moiety of the substrate. The second domain is the NADPH-binding domain, and the third C-terminal domain is responsible for dimerization.</text>
</comment>
<comment type="function">
    <text evidence="9">Catalyzes the NADPH-dependent reduction of glutamyl-tRNA(Glu) to glutamate 1-semialdehyde (GSA).</text>
</comment>
<feature type="binding site" evidence="9 11">
    <location>
        <position position="184"/>
    </location>
    <ligand>
        <name>substrate</name>
    </ligand>
</feature>
<evidence type="ECO:0000256" key="10">
    <source>
        <dbReference type="PIRSR" id="PIRSR000445-1"/>
    </source>
</evidence>
<dbReference type="InterPro" id="IPR000343">
    <property type="entry name" value="4pyrrol_synth_GluRdtase"/>
</dbReference>
<feature type="active site" description="Nucleophile" evidence="9 10">
    <location>
        <position position="118"/>
    </location>
</feature>
<name>A0A345P4U8_9GAMM</name>
<evidence type="ECO:0000313" key="19">
    <source>
        <dbReference type="Proteomes" id="UP000253940"/>
    </source>
</evidence>
<dbReference type="SUPFAM" id="SSF69742">
    <property type="entry name" value="Glutamyl tRNA-reductase catalytic, N-terminal domain"/>
    <property type="match status" value="1"/>
</dbReference>
<evidence type="ECO:0000256" key="6">
    <source>
        <dbReference type="ARBA" id="ARBA00023244"/>
    </source>
</evidence>
<gene>
    <name evidence="9" type="primary">hemA</name>
    <name evidence="18" type="ORF">HYN46_05320</name>
</gene>
<dbReference type="UniPathway" id="UPA00251">
    <property type="reaction ID" value="UER00316"/>
</dbReference>
<dbReference type="KEGG" id="mbah:HYN46_05320"/>
<accession>A0A345P4U8</accession>
<dbReference type="SUPFAM" id="SSF69075">
    <property type="entry name" value="Glutamyl tRNA-reductase dimerization domain"/>
    <property type="match status" value="1"/>
</dbReference>
<evidence type="ECO:0000256" key="9">
    <source>
        <dbReference type="HAMAP-Rule" id="MF_00087"/>
    </source>
</evidence>
<dbReference type="EC" id="1.2.1.70" evidence="3 9"/>
<comment type="subunit">
    <text evidence="9">Homodimer.</text>
</comment>
<keyword evidence="5 9" id="KW-0560">Oxidoreductase</keyword>
<evidence type="ECO:0000256" key="5">
    <source>
        <dbReference type="ARBA" id="ARBA00023002"/>
    </source>
</evidence>
<dbReference type="AlphaFoldDB" id="A0A345P4U8"/>
<evidence type="ECO:0000256" key="2">
    <source>
        <dbReference type="ARBA" id="ARBA00005916"/>
    </source>
</evidence>
<dbReference type="Gene3D" id="3.40.50.720">
    <property type="entry name" value="NAD(P)-binding Rossmann-like Domain"/>
    <property type="match status" value="1"/>
</dbReference>
<feature type="site" description="Important for activity" evidence="9 13">
    <location>
        <position position="163"/>
    </location>
</feature>
<sequence>MQLMHESRFDGGCKKTLMNQIGANEPRHPSDKKDLNIVLKTIFICKATFVLSLRISHNTIFASGNRRTMGFFALGINHTTAPVALREKVAFVPERLDEALRHAQSLGLTDDIVIVSTCNRTELYSITDSPDDLTEWLAHSHGISPDELVDHLYRHGEEDAFIHLMRVASGIDSMVLGEPQILGQVKTALQYARAAGTVTPKLARIFEQVFNAAKKVRTETAIGAQAVSLGFAVLQLARQVFSDLSATTVLLVAAGEMNALVGRHLAEHGVGKILICNRSLDRANILANELKVHLPVEVVPFEQLENALPRADIVSSSTGSIHAVITMDMVKRALKARRHRPMLMVDLAVPRDIEPNIAELDDVYLYTVDNLQGVIEGNLAQRRQAAVEAEVMVSQLAAQYMQVNRAQQAGPVIAHYRRQMDELRQQELQRAKQLVAQGVALDEVLDRLSQAVMAKLLHRPSQLIREAATDADSERLTWIIKGLGADHDGQNE</sequence>
<dbReference type="InterPro" id="IPR015895">
    <property type="entry name" value="4pyrrol_synth_GluRdtase_N"/>
</dbReference>
<dbReference type="Proteomes" id="UP000253940">
    <property type="component" value="Chromosome"/>
</dbReference>
<dbReference type="OrthoDB" id="110209at2"/>
<feature type="domain" description="Glutamyl-tRNA reductase N-terminal" evidence="17">
    <location>
        <begin position="74"/>
        <end position="220"/>
    </location>
</feature>
<dbReference type="FunFam" id="3.30.460.30:FF:000001">
    <property type="entry name" value="Glutamyl-tRNA reductase"/>
    <property type="match status" value="1"/>
</dbReference>
<evidence type="ECO:0000256" key="13">
    <source>
        <dbReference type="PIRSR" id="PIRSR000445-4"/>
    </source>
</evidence>
<dbReference type="HAMAP" id="MF_00087">
    <property type="entry name" value="Glu_tRNA_reductase"/>
    <property type="match status" value="1"/>
</dbReference>
<evidence type="ECO:0000256" key="12">
    <source>
        <dbReference type="PIRSR" id="PIRSR000445-3"/>
    </source>
</evidence>
<dbReference type="Pfam" id="PF01488">
    <property type="entry name" value="Shikimate_DH"/>
    <property type="match status" value="1"/>
</dbReference>
<dbReference type="PROSITE" id="PS00747">
    <property type="entry name" value="GLUTR"/>
    <property type="match status" value="1"/>
</dbReference>
<evidence type="ECO:0000259" key="16">
    <source>
        <dbReference type="Pfam" id="PF01488"/>
    </source>
</evidence>
<evidence type="ECO:0000256" key="8">
    <source>
        <dbReference type="ARBA" id="ARBA00068659"/>
    </source>
</evidence>
<reference evidence="18 19" key="1">
    <citation type="submission" date="2018-07" db="EMBL/GenBank/DDBJ databases">
        <title>Genome sequencing of Moraxellaceae gen. HYN0046.</title>
        <authorList>
            <person name="Kim M."/>
            <person name="Yi H."/>
        </authorList>
    </citation>
    <scope>NUCLEOTIDE SEQUENCE [LARGE SCALE GENOMIC DNA]</scope>
    <source>
        <strain evidence="18 19">HYN0046</strain>
    </source>
</reference>
<dbReference type="GO" id="GO:0050661">
    <property type="term" value="F:NADP binding"/>
    <property type="evidence" value="ECO:0007669"/>
    <property type="project" value="InterPro"/>
</dbReference>
<feature type="domain" description="Quinate/shikimate 5-dehydrogenase/glutamyl-tRNA reductase" evidence="16">
    <location>
        <begin position="235"/>
        <end position="374"/>
    </location>
</feature>
<dbReference type="GO" id="GO:0008883">
    <property type="term" value="F:glutamyl-tRNA reductase activity"/>
    <property type="evidence" value="ECO:0007669"/>
    <property type="project" value="UniProtKB-UniRule"/>
</dbReference>
<evidence type="ECO:0000256" key="1">
    <source>
        <dbReference type="ARBA" id="ARBA00005059"/>
    </source>
</evidence>
<evidence type="ECO:0000259" key="17">
    <source>
        <dbReference type="Pfam" id="PF05201"/>
    </source>
</evidence>
<evidence type="ECO:0000313" key="18">
    <source>
        <dbReference type="EMBL" id="AXI02307.1"/>
    </source>
</evidence>
<comment type="catalytic activity">
    <reaction evidence="7 9 14">
        <text>(S)-4-amino-5-oxopentanoate + tRNA(Glu) + NADP(+) = L-glutamyl-tRNA(Glu) + NADPH + H(+)</text>
        <dbReference type="Rhea" id="RHEA:12344"/>
        <dbReference type="Rhea" id="RHEA-COMP:9663"/>
        <dbReference type="Rhea" id="RHEA-COMP:9680"/>
        <dbReference type="ChEBI" id="CHEBI:15378"/>
        <dbReference type="ChEBI" id="CHEBI:57501"/>
        <dbReference type="ChEBI" id="CHEBI:57783"/>
        <dbReference type="ChEBI" id="CHEBI:58349"/>
        <dbReference type="ChEBI" id="CHEBI:78442"/>
        <dbReference type="ChEBI" id="CHEBI:78520"/>
        <dbReference type="EC" id="1.2.1.70"/>
    </reaction>
</comment>
<evidence type="ECO:0000256" key="3">
    <source>
        <dbReference type="ARBA" id="ARBA00012970"/>
    </source>
</evidence>
<feature type="binding site" evidence="9 12">
    <location>
        <begin position="253"/>
        <end position="258"/>
    </location>
    <ligand>
        <name>NADP(+)</name>
        <dbReference type="ChEBI" id="CHEBI:58349"/>
    </ligand>
</feature>
<keyword evidence="19" id="KW-1185">Reference proteome</keyword>
<dbReference type="InterPro" id="IPR006151">
    <property type="entry name" value="Shikm_DH/Glu-tRNA_Rdtase"/>
</dbReference>
<dbReference type="PANTHER" id="PTHR43013">
    <property type="entry name" value="GLUTAMYL-TRNA REDUCTASE"/>
    <property type="match status" value="1"/>
</dbReference>
<dbReference type="InterPro" id="IPR018214">
    <property type="entry name" value="GluRdtase_CS"/>
</dbReference>
<keyword evidence="4 9" id="KW-0521">NADP</keyword>
<comment type="pathway">
    <text evidence="1 9 14">Porphyrin-containing compound metabolism; protoporphyrin-IX biosynthesis; 5-aminolevulinate from L-glutamyl-tRNA(Glu): step 1/2.</text>
</comment>
<feature type="binding site" evidence="9 11">
    <location>
        <begin position="117"/>
        <end position="120"/>
    </location>
    <ligand>
        <name>substrate</name>
    </ligand>
</feature>
<dbReference type="SUPFAM" id="SSF51735">
    <property type="entry name" value="NAD(P)-binding Rossmann-fold domains"/>
    <property type="match status" value="1"/>
</dbReference>
<dbReference type="EMBL" id="CP031222">
    <property type="protein sequence ID" value="AXI02307.1"/>
    <property type="molecule type" value="Genomic_DNA"/>
</dbReference>
<evidence type="ECO:0000256" key="11">
    <source>
        <dbReference type="PIRSR" id="PIRSR000445-2"/>
    </source>
</evidence>
<dbReference type="InterPro" id="IPR036453">
    <property type="entry name" value="GluRdtase_dimer_dom_sf"/>
</dbReference>
<dbReference type="InterPro" id="IPR015896">
    <property type="entry name" value="4pyrrol_synth_GluRdtase_dimer"/>
</dbReference>
<dbReference type="PIRSF" id="PIRSF000445">
    <property type="entry name" value="4pyrrol_synth_GluRdtase"/>
    <property type="match status" value="1"/>
</dbReference>
<dbReference type="CDD" id="cd05213">
    <property type="entry name" value="NAD_bind_Glutamyl_tRNA_reduct"/>
    <property type="match status" value="1"/>
</dbReference>
<evidence type="ECO:0000259" key="15">
    <source>
        <dbReference type="Pfam" id="PF00745"/>
    </source>
</evidence>
<dbReference type="Pfam" id="PF05201">
    <property type="entry name" value="GlutR_N"/>
    <property type="match status" value="1"/>
</dbReference>
<feature type="binding site" evidence="9 11">
    <location>
        <begin position="178"/>
        <end position="180"/>
    </location>
    <ligand>
        <name>substrate</name>
    </ligand>
</feature>
<evidence type="ECO:0000256" key="7">
    <source>
        <dbReference type="ARBA" id="ARBA00047464"/>
    </source>
</evidence>
<comment type="similarity">
    <text evidence="2 9 14">Belongs to the glutamyl-tRNA reductase family.</text>
</comment>
<protein>
    <recommendedName>
        <fullName evidence="8 9">Glutamyl-tRNA reductase</fullName>
        <shortName evidence="9">GluTR</shortName>
        <ecNumber evidence="3 9">1.2.1.70</ecNumber>
    </recommendedName>
</protein>
<feature type="binding site" evidence="9 11">
    <location>
        <position position="173"/>
    </location>
    <ligand>
        <name>substrate</name>
    </ligand>
</feature>
<organism evidence="18 19">
    <name type="scientific">Aquirhabdus parva</name>
    <dbReference type="NCBI Taxonomy" id="2283318"/>
    <lineage>
        <taxon>Bacteria</taxon>
        <taxon>Pseudomonadati</taxon>
        <taxon>Pseudomonadota</taxon>
        <taxon>Gammaproteobacteria</taxon>
        <taxon>Moraxellales</taxon>
        <taxon>Moraxellaceae</taxon>
        <taxon>Aquirhabdus</taxon>
    </lineage>
</organism>
<evidence type="ECO:0000256" key="4">
    <source>
        <dbReference type="ARBA" id="ARBA00022857"/>
    </source>
</evidence>